<dbReference type="SUPFAM" id="SSF52540">
    <property type="entry name" value="P-loop containing nucleoside triphosphate hydrolases"/>
    <property type="match status" value="1"/>
</dbReference>
<feature type="coiled-coil region" evidence="1">
    <location>
        <begin position="290"/>
        <end position="317"/>
    </location>
</feature>
<dbReference type="AlphaFoldDB" id="A0A379Q4Q5"/>
<sequence>MKFMIDSLILWPTNPKNEVREISFKKDKISIIHGISGTGKSSVISIIDYCLGASKCAIPVGIIRESVMWFGVTVDIMGHKRLIARKTPGNKSVSNEFYLSSCPEELPHELIATDNNISFKNKFNQLVQLSDLPQSEDNERPGFDARASYRDMAAFNFLPQHIVANPYTLFFKADSYQNKERLQRVMPFALGIINREYMIKEKDRIDLQKRLDTLYKQQEANKKALSGWEFEVDRLWRECIELGLTSVPEGQEKDTNYKVERLAFINKTYLEGNLDKLLSTPNYEYTNEKIRSLNANGENKQREIDALRIKIRNYEQLFSKGKDFAQAINKEKEHIIGFEWLKENLSPDNKCIACGSKTNALSVVVDNFEKQVSTINIMSDALFDNPIADKELDKLKKNLRDHQEELHKIRKQKLHLEKLDKATNDSLNKVYVMIGRIQETLTSLKKIKNTDDISENIKEIRSQLDPLDIYFKKSNRERHEYTVYKEVNSLIEKYADKFNLERRGNISLDKKELTLSFKEPKSIKSEYLWEVGSGANWMGYHISVFLALHEYLSHPDRYKLPPFSFLVIDQPSQVYFPSTASGENILDQANKNENLQKTRKDDISATRRIFEILSSAIKENNLNFQIIVLEHADSSIWGQVDNTHESACWKDEGDGLIPQKWIR</sequence>
<dbReference type="Gene3D" id="3.40.50.300">
    <property type="entry name" value="P-loop containing nucleotide triphosphate hydrolases"/>
    <property type="match status" value="1"/>
</dbReference>
<gene>
    <name evidence="2" type="ORF">NCTC9854_00736</name>
</gene>
<keyword evidence="1" id="KW-0175">Coiled coil</keyword>
<evidence type="ECO:0000313" key="2">
    <source>
        <dbReference type="EMBL" id="SUF36521.1"/>
    </source>
</evidence>
<proteinExistence type="predicted"/>
<dbReference type="Pfam" id="PF12532">
    <property type="entry name" value="DUF3732"/>
    <property type="match status" value="1"/>
</dbReference>
<dbReference type="Proteomes" id="UP000254773">
    <property type="component" value="Unassembled WGS sequence"/>
</dbReference>
<dbReference type="InterPro" id="IPR022205">
    <property type="entry name" value="DUF3732"/>
</dbReference>
<accession>A0A379Q4Q5</accession>
<dbReference type="InterPro" id="IPR027417">
    <property type="entry name" value="P-loop_NTPase"/>
</dbReference>
<organism evidence="2 3">
    <name type="scientific">Salmonella enterica</name>
    <name type="common">Salmonella choleraesuis</name>
    <dbReference type="NCBI Taxonomy" id="28901"/>
    <lineage>
        <taxon>Bacteria</taxon>
        <taxon>Pseudomonadati</taxon>
        <taxon>Pseudomonadota</taxon>
        <taxon>Gammaproteobacteria</taxon>
        <taxon>Enterobacterales</taxon>
        <taxon>Enterobacteriaceae</taxon>
        <taxon>Salmonella</taxon>
    </lineage>
</organism>
<evidence type="ECO:0000256" key="1">
    <source>
        <dbReference type="SAM" id="Coils"/>
    </source>
</evidence>
<reference evidence="2 3" key="1">
    <citation type="submission" date="2018-06" db="EMBL/GenBank/DDBJ databases">
        <authorList>
            <consortium name="Pathogen Informatics"/>
            <person name="Doyle S."/>
        </authorList>
    </citation>
    <scope>NUCLEOTIDE SEQUENCE [LARGE SCALE GENOMIC DNA]</scope>
    <source>
        <strain evidence="2 3">NCTC9854</strain>
    </source>
</reference>
<name>A0A379Q4Q5_SALER</name>
<feature type="coiled-coil region" evidence="1">
    <location>
        <begin position="385"/>
        <end position="419"/>
    </location>
</feature>
<evidence type="ECO:0000313" key="3">
    <source>
        <dbReference type="Proteomes" id="UP000254773"/>
    </source>
</evidence>
<dbReference type="EMBL" id="UGWI01000001">
    <property type="protein sequence ID" value="SUF36521.1"/>
    <property type="molecule type" value="Genomic_DNA"/>
</dbReference>
<protein>
    <submittedName>
        <fullName evidence="2">ATPase involved in DNA repair</fullName>
    </submittedName>
</protein>